<feature type="region of interest" description="Disordered" evidence="1">
    <location>
        <begin position="94"/>
        <end position="296"/>
    </location>
</feature>
<feature type="region of interest" description="Disordered" evidence="1">
    <location>
        <begin position="411"/>
        <end position="453"/>
    </location>
</feature>
<feature type="compositionally biased region" description="Low complexity" evidence="1">
    <location>
        <begin position="172"/>
        <end position="182"/>
    </location>
</feature>
<evidence type="ECO:0000313" key="2">
    <source>
        <dbReference type="EMBL" id="CAG7652368.1"/>
    </source>
</evidence>
<organism evidence="2 3">
    <name type="scientific">Actinacidiphila bryophytorum</name>
    <dbReference type="NCBI Taxonomy" id="1436133"/>
    <lineage>
        <taxon>Bacteria</taxon>
        <taxon>Bacillati</taxon>
        <taxon>Actinomycetota</taxon>
        <taxon>Actinomycetes</taxon>
        <taxon>Kitasatosporales</taxon>
        <taxon>Streptomycetaceae</taxon>
        <taxon>Actinacidiphila</taxon>
    </lineage>
</organism>
<gene>
    <name evidence="2" type="ORF">SBRY_50859</name>
</gene>
<sequence length="453" mass="48839">MLPDAGGEDTRRGAGRRGVRRAAAGGAGAQRDRREGRAAADRRGGRGTCRAERGHPAARTRLRRGAGAGRRGAATPLQQAAVVQAVSVGRAGRGAVGLHRGRGPGRALAARHPRHRARRAGLGARTARRRTAALRRPGRGDRGGRQTAPRGTAVQRPDTHGAHAAGRRRGAPGDARGQGPPRGDTRRRLHRLRTRLHRTRTRHGRHARGAQRAAAAPGARREGRLGRRRHPAQSRGRRPARHADHRLAGPRRPAAAAAGRRDAAGVRLRRAGPRRRAPHGVAARQRTGRVRRRAVRADLPRGGRVGAHDAAHRRRGRCRTLAQPAFRRAAAPGRTPHPRRGDGAARRRRAAARPRTRHPVRSGAALLVRAARNAHPGGGDSGARHRSRGRGGVVALRALHRPLLAPDAVRAADRGRRRLRHAAGTPRLPRPDRTVTAAQPRGREQQEKETVSR</sequence>
<accession>A0A9W4H5N4</accession>
<evidence type="ECO:0000256" key="1">
    <source>
        <dbReference type="SAM" id="MobiDB-lite"/>
    </source>
</evidence>
<feature type="compositionally biased region" description="Basic residues" evidence="1">
    <location>
        <begin position="226"/>
        <end position="240"/>
    </location>
</feature>
<feature type="region of interest" description="Disordered" evidence="1">
    <location>
        <begin position="329"/>
        <end position="360"/>
    </location>
</feature>
<evidence type="ECO:0000313" key="3">
    <source>
        <dbReference type="Proteomes" id="UP001153328"/>
    </source>
</evidence>
<name>A0A9W4H5N4_9ACTN</name>
<feature type="compositionally biased region" description="Basic residues" evidence="1">
    <location>
        <begin position="99"/>
        <end position="119"/>
    </location>
</feature>
<feature type="compositionally biased region" description="Basic residues" evidence="1">
    <location>
        <begin position="267"/>
        <end position="278"/>
    </location>
</feature>
<feature type="compositionally biased region" description="Basic and acidic residues" evidence="1">
    <location>
        <begin position="441"/>
        <end position="453"/>
    </location>
</feature>
<feature type="compositionally biased region" description="Basic and acidic residues" evidence="1">
    <location>
        <begin position="30"/>
        <end position="55"/>
    </location>
</feature>
<proteinExistence type="predicted"/>
<keyword evidence="3" id="KW-1185">Reference proteome</keyword>
<dbReference type="EMBL" id="CAJVAX010000019">
    <property type="protein sequence ID" value="CAG7652368.1"/>
    <property type="molecule type" value="Genomic_DNA"/>
</dbReference>
<comment type="caution">
    <text evidence="2">The sequence shown here is derived from an EMBL/GenBank/DDBJ whole genome shotgun (WGS) entry which is preliminary data.</text>
</comment>
<feature type="compositionally biased region" description="Basic residues" evidence="1">
    <location>
        <begin position="346"/>
        <end position="360"/>
    </location>
</feature>
<feature type="region of interest" description="Disordered" evidence="1">
    <location>
        <begin position="1"/>
        <end position="76"/>
    </location>
</feature>
<protein>
    <submittedName>
        <fullName evidence="2">Uncharacterized protein</fullName>
    </submittedName>
</protein>
<feature type="compositionally biased region" description="Basic residues" evidence="1">
    <location>
        <begin position="126"/>
        <end position="137"/>
    </location>
</feature>
<feature type="compositionally biased region" description="Basic residues" evidence="1">
    <location>
        <begin position="185"/>
        <end position="209"/>
    </location>
</feature>
<dbReference type="AlphaFoldDB" id="A0A9W4H5N4"/>
<dbReference type="Proteomes" id="UP001153328">
    <property type="component" value="Unassembled WGS sequence"/>
</dbReference>
<reference evidence="2" key="1">
    <citation type="submission" date="2021-06" db="EMBL/GenBank/DDBJ databases">
        <authorList>
            <person name="Arsene-Ploetze F."/>
        </authorList>
    </citation>
    <scope>NUCLEOTIDE SEQUENCE</scope>
    <source>
        <strain evidence="2">SBRY1</strain>
    </source>
</reference>